<comment type="caution">
    <text evidence="2">The sequence shown here is derived from an EMBL/GenBank/DDBJ whole genome shotgun (WGS) entry which is preliminary data.</text>
</comment>
<feature type="signal peptide" evidence="1">
    <location>
        <begin position="1"/>
        <end position="18"/>
    </location>
</feature>
<name>A0ABQ9XIA2_9EUKA</name>
<dbReference type="Proteomes" id="UP001281761">
    <property type="component" value="Unassembled WGS sequence"/>
</dbReference>
<evidence type="ECO:0000256" key="1">
    <source>
        <dbReference type="SAM" id="SignalP"/>
    </source>
</evidence>
<dbReference type="EMBL" id="JARBJD010000134">
    <property type="protein sequence ID" value="KAK2950559.1"/>
    <property type="molecule type" value="Genomic_DNA"/>
</dbReference>
<feature type="chain" id="PRO_5047167002" evidence="1">
    <location>
        <begin position="19"/>
        <end position="182"/>
    </location>
</feature>
<reference evidence="2 3" key="1">
    <citation type="journal article" date="2022" name="bioRxiv">
        <title>Genomics of Preaxostyla Flagellates Illuminates Evolutionary Transitions and the Path Towards Mitochondrial Loss.</title>
        <authorList>
            <person name="Novak L.V.F."/>
            <person name="Treitli S.C."/>
            <person name="Pyrih J."/>
            <person name="Halakuc P."/>
            <person name="Pipaliya S.V."/>
            <person name="Vacek V."/>
            <person name="Brzon O."/>
            <person name="Soukal P."/>
            <person name="Eme L."/>
            <person name="Dacks J.B."/>
            <person name="Karnkowska A."/>
            <person name="Elias M."/>
            <person name="Hampl V."/>
        </authorList>
    </citation>
    <scope>NUCLEOTIDE SEQUENCE [LARGE SCALE GENOMIC DNA]</scope>
    <source>
        <strain evidence="2">NAU3</strain>
        <tissue evidence="2">Gut</tissue>
    </source>
</reference>
<evidence type="ECO:0000313" key="2">
    <source>
        <dbReference type="EMBL" id="KAK2950559.1"/>
    </source>
</evidence>
<evidence type="ECO:0000313" key="3">
    <source>
        <dbReference type="Proteomes" id="UP001281761"/>
    </source>
</evidence>
<organism evidence="2 3">
    <name type="scientific">Blattamonas nauphoetae</name>
    <dbReference type="NCBI Taxonomy" id="2049346"/>
    <lineage>
        <taxon>Eukaryota</taxon>
        <taxon>Metamonada</taxon>
        <taxon>Preaxostyla</taxon>
        <taxon>Oxymonadida</taxon>
        <taxon>Blattamonas</taxon>
    </lineage>
</organism>
<proteinExistence type="predicted"/>
<keyword evidence="3" id="KW-1185">Reference proteome</keyword>
<protein>
    <submittedName>
        <fullName evidence="2">Uncharacterized protein</fullName>
    </submittedName>
</protein>
<gene>
    <name evidence="2" type="ORF">BLNAU_14553</name>
</gene>
<keyword evidence="1" id="KW-0732">Signal</keyword>
<sequence length="182" mass="21105">MIMFTLLLTTAPFGDCHSVRELYRSVDQRNSRQDNSSDLIITNGCKSLEWLNIPTGFILFSYSIMSQMNQRAFGLCWQTFVEVHQRSTRRKCPQSNKALVVSLRILRNTKFSKPLVHQRLDLQLRSDIVYSKPNFTRVDKKTHHECLNLLCLVFYNQGDDSDVVSPGDAAIIHRKSLRREID</sequence>
<accession>A0ABQ9XIA2</accession>